<dbReference type="PROSITE" id="PS51891">
    <property type="entry name" value="CENP_V_GFA"/>
    <property type="match status" value="1"/>
</dbReference>
<comment type="similarity">
    <text evidence="1">Belongs to the Gfa family.</text>
</comment>
<evidence type="ECO:0000256" key="2">
    <source>
        <dbReference type="ARBA" id="ARBA00022723"/>
    </source>
</evidence>
<sequence>MEITHTGSCLCGAIKFEMEGKFKKFFFCHCSRCRKTSGSAHCANLFAPGAKLTWLSGEEKISHYRLEGANFARNFCSTCSSLLPLHVKSRDIVVIPAGCLDTDVEITPQAHIFTDSKGNWDQVLNDISCFEQMPA</sequence>
<name>X7EAQ1_9GAMM</name>
<protein>
    <submittedName>
        <fullName evidence="6">Aldehyde-activating protein</fullName>
    </submittedName>
</protein>
<dbReference type="RefSeq" id="WP_036158051.1">
    <property type="nucleotide sequence ID" value="NZ_JAMB01000001.1"/>
</dbReference>
<evidence type="ECO:0000256" key="3">
    <source>
        <dbReference type="ARBA" id="ARBA00022833"/>
    </source>
</evidence>
<keyword evidence="4" id="KW-0456">Lyase</keyword>
<comment type="caution">
    <text evidence="6">The sequence shown here is derived from an EMBL/GenBank/DDBJ whole genome shotgun (WGS) entry which is preliminary data.</text>
</comment>
<dbReference type="GO" id="GO:0016846">
    <property type="term" value="F:carbon-sulfur lyase activity"/>
    <property type="evidence" value="ECO:0007669"/>
    <property type="project" value="InterPro"/>
</dbReference>
<feature type="domain" description="CENP-V/GFA" evidence="5">
    <location>
        <begin position="5"/>
        <end position="121"/>
    </location>
</feature>
<accession>X7EAQ1</accession>
<dbReference type="SUPFAM" id="SSF51316">
    <property type="entry name" value="Mss4-like"/>
    <property type="match status" value="1"/>
</dbReference>
<gene>
    <name evidence="6" type="ORF">MUS1_01410</name>
</gene>
<dbReference type="Pfam" id="PF04828">
    <property type="entry name" value="GFA"/>
    <property type="match status" value="1"/>
</dbReference>
<keyword evidence="2" id="KW-0479">Metal-binding</keyword>
<evidence type="ECO:0000256" key="1">
    <source>
        <dbReference type="ARBA" id="ARBA00005495"/>
    </source>
</evidence>
<keyword evidence="3" id="KW-0862">Zinc</keyword>
<evidence type="ECO:0000313" key="6">
    <source>
        <dbReference type="EMBL" id="ETX12291.1"/>
    </source>
</evidence>
<proteinExistence type="inferred from homology"/>
<dbReference type="PANTHER" id="PTHR33337">
    <property type="entry name" value="GFA DOMAIN-CONTAINING PROTEIN"/>
    <property type="match status" value="1"/>
</dbReference>
<evidence type="ECO:0000259" key="5">
    <source>
        <dbReference type="PROSITE" id="PS51891"/>
    </source>
</evidence>
<dbReference type="AlphaFoldDB" id="X7EAQ1"/>
<evidence type="ECO:0000256" key="4">
    <source>
        <dbReference type="ARBA" id="ARBA00023239"/>
    </source>
</evidence>
<dbReference type="eggNOG" id="COG3791">
    <property type="taxonomic scope" value="Bacteria"/>
</dbReference>
<dbReference type="EMBL" id="JAMB01000001">
    <property type="protein sequence ID" value="ETX12291.1"/>
    <property type="molecule type" value="Genomic_DNA"/>
</dbReference>
<dbReference type="OrthoDB" id="9786619at2"/>
<dbReference type="InterPro" id="IPR006913">
    <property type="entry name" value="CENP-V/GFA"/>
</dbReference>
<dbReference type="PANTHER" id="PTHR33337:SF40">
    <property type="entry name" value="CENP-V_GFA DOMAIN-CONTAINING PROTEIN-RELATED"/>
    <property type="match status" value="1"/>
</dbReference>
<dbReference type="Proteomes" id="UP000054058">
    <property type="component" value="Unassembled WGS sequence"/>
</dbReference>
<evidence type="ECO:0000313" key="7">
    <source>
        <dbReference type="Proteomes" id="UP000054058"/>
    </source>
</evidence>
<reference evidence="6 7" key="1">
    <citation type="submission" date="2014-01" db="EMBL/GenBank/DDBJ databases">
        <title>Marinomonas ushuaiensis DSM 15871 Genome Sequencing.</title>
        <authorList>
            <person name="Lai Q."/>
            <person name="Shao Z.S."/>
        </authorList>
    </citation>
    <scope>NUCLEOTIDE SEQUENCE [LARGE SCALE GENOMIC DNA]</scope>
    <source>
        <strain evidence="6 7">DSM 15871</strain>
    </source>
</reference>
<dbReference type="PATRIC" id="fig|1122207.3.peg.292"/>
<keyword evidence="7" id="KW-1185">Reference proteome</keyword>
<dbReference type="Gene3D" id="3.90.1590.10">
    <property type="entry name" value="glutathione-dependent formaldehyde- activating enzyme (gfa)"/>
    <property type="match status" value="1"/>
</dbReference>
<dbReference type="InterPro" id="IPR011057">
    <property type="entry name" value="Mss4-like_sf"/>
</dbReference>
<organism evidence="6 7">
    <name type="scientific">Marinomonas ushuaiensis DSM 15871</name>
    <dbReference type="NCBI Taxonomy" id="1122207"/>
    <lineage>
        <taxon>Bacteria</taxon>
        <taxon>Pseudomonadati</taxon>
        <taxon>Pseudomonadota</taxon>
        <taxon>Gammaproteobacteria</taxon>
        <taxon>Oceanospirillales</taxon>
        <taxon>Oceanospirillaceae</taxon>
        <taxon>Marinomonas</taxon>
    </lineage>
</organism>
<dbReference type="GO" id="GO:0046872">
    <property type="term" value="F:metal ion binding"/>
    <property type="evidence" value="ECO:0007669"/>
    <property type="project" value="UniProtKB-KW"/>
</dbReference>